<feature type="non-terminal residue" evidence="2">
    <location>
        <position position="1"/>
    </location>
</feature>
<name>A0A0K2UYV5_LEPSM</name>
<evidence type="ECO:0000313" key="2">
    <source>
        <dbReference type="EMBL" id="CDW43265.1"/>
    </source>
</evidence>
<reference evidence="2" key="1">
    <citation type="submission" date="2014-05" db="EMBL/GenBank/DDBJ databases">
        <authorList>
            <person name="Chronopoulou M."/>
        </authorList>
    </citation>
    <scope>NUCLEOTIDE SEQUENCE</scope>
    <source>
        <tissue evidence="2">Whole organism</tissue>
    </source>
</reference>
<protein>
    <submittedName>
        <fullName evidence="2">Uncharacterized protein</fullName>
    </submittedName>
</protein>
<feature type="region of interest" description="Disordered" evidence="1">
    <location>
        <begin position="1"/>
        <end position="20"/>
    </location>
</feature>
<dbReference type="AlphaFoldDB" id="A0A0K2UYV5"/>
<accession>A0A0K2UYV5</accession>
<organism evidence="2">
    <name type="scientific">Lepeophtheirus salmonis</name>
    <name type="common">Salmon louse</name>
    <name type="synonym">Caligus salmonis</name>
    <dbReference type="NCBI Taxonomy" id="72036"/>
    <lineage>
        <taxon>Eukaryota</taxon>
        <taxon>Metazoa</taxon>
        <taxon>Ecdysozoa</taxon>
        <taxon>Arthropoda</taxon>
        <taxon>Crustacea</taxon>
        <taxon>Multicrustacea</taxon>
        <taxon>Hexanauplia</taxon>
        <taxon>Copepoda</taxon>
        <taxon>Siphonostomatoida</taxon>
        <taxon>Caligidae</taxon>
        <taxon>Lepeophtheirus</taxon>
    </lineage>
</organism>
<dbReference type="EMBL" id="HACA01025904">
    <property type="protein sequence ID" value="CDW43265.1"/>
    <property type="molecule type" value="Transcribed_RNA"/>
</dbReference>
<sequence>IPESYAPDPESFEERSPSPNIATSIPPHLRVFYSCSLFCCWMTLRIEEGLCLRTLFANS</sequence>
<proteinExistence type="predicted"/>
<evidence type="ECO:0000256" key="1">
    <source>
        <dbReference type="SAM" id="MobiDB-lite"/>
    </source>
</evidence>